<evidence type="ECO:0000256" key="2">
    <source>
        <dbReference type="ARBA" id="ARBA00023002"/>
    </source>
</evidence>
<dbReference type="Proteomes" id="UP000436522">
    <property type="component" value="Unassembled WGS sequence"/>
</dbReference>
<evidence type="ECO:0000313" key="4">
    <source>
        <dbReference type="EMBL" id="GFE49782.1"/>
    </source>
</evidence>
<dbReference type="PANTHER" id="PTHR10204">
    <property type="entry name" value="NAD P H OXIDOREDUCTASE-RELATED"/>
    <property type="match status" value="1"/>
</dbReference>
<feature type="domain" description="Flavodoxin-like fold" evidence="3">
    <location>
        <begin position="1"/>
        <end position="174"/>
    </location>
</feature>
<dbReference type="GO" id="GO:0003955">
    <property type="term" value="F:NAD(P)H dehydrogenase (quinone) activity"/>
    <property type="evidence" value="ECO:0007669"/>
    <property type="project" value="TreeGrafter"/>
</dbReference>
<reference evidence="4 5" key="1">
    <citation type="submission" date="2019-12" db="EMBL/GenBank/DDBJ databases">
        <title>Roseobacter cerasinus sp. nov., isolated from seawater around aquaculture.</title>
        <authorList>
            <person name="Muramatsu S."/>
            <person name="Takabe Y."/>
            <person name="Mori K."/>
            <person name="Takaichi S."/>
            <person name="Hanada S."/>
        </authorList>
    </citation>
    <scope>NUCLEOTIDE SEQUENCE [LARGE SCALE GENOMIC DNA]</scope>
    <source>
        <strain evidence="4 5">AI77</strain>
    </source>
</reference>
<accession>A0A640VQ23</accession>
<keyword evidence="5" id="KW-1185">Reference proteome</keyword>
<gene>
    <name evidence="4" type="ORF">So717_15350</name>
</gene>
<dbReference type="OrthoDB" id="9798454at2"/>
<dbReference type="InterPro" id="IPR029039">
    <property type="entry name" value="Flavoprotein-like_sf"/>
</dbReference>
<sequence length="209" mass="23385">MRALIVYCHPKETSFTASVRETVLERLRFAGAETRVIDLYRRNFSPALSSTELDIYEDTPANRAPVAQDVEDVLWCDTLIFVYPTWWYGLPAMLKGWLDRVLLPDVAFLMPDGENDNIRPGLTHITRLGLFTTCGASWGLTQMIGAPGKRTILRGVRAICARRCKTAFAAHYLMDSSTDASRKAHLRNVAGKMDKFIGAVPLKHSAVRA</sequence>
<protein>
    <submittedName>
        <fullName evidence="4">NAD(P)H dehydrogenase (Quinone)</fullName>
    </submittedName>
</protein>
<dbReference type="GO" id="GO:0005829">
    <property type="term" value="C:cytosol"/>
    <property type="evidence" value="ECO:0007669"/>
    <property type="project" value="TreeGrafter"/>
</dbReference>
<name>A0A640VQ23_9RHOB</name>
<proteinExistence type="inferred from homology"/>
<dbReference type="Gene3D" id="3.40.50.360">
    <property type="match status" value="1"/>
</dbReference>
<evidence type="ECO:0000259" key="3">
    <source>
        <dbReference type="Pfam" id="PF02525"/>
    </source>
</evidence>
<dbReference type="SUPFAM" id="SSF52218">
    <property type="entry name" value="Flavoproteins"/>
    <property type="match status" value="1"/>
</dbReference>
<comment type="similarity">
    <text evidence="1">Belongs to the NAD(P)H dehydrogenase (quinone) family.</text>
</comment>
<dbReference type="Pfam" id="PF02525">
    <property type="entry name" value="Flavodoxin_2"/>
    <property type="match status" value="1"/>
</dbReference>
<dbReference type="InterPro" id="IPR003680">
    <property type="entry name" value="Flavodoxin_fold"/>
</dbReference>
<evidence type="ECO:0000313" key="5">
    <source>
        <dbReference type="Proteomes" id="UP000436522"/>
    </source>
</evidence>
<dbReference type="InterPro" id="IPR051545">
    <property type="entry name" value="NAD(P)H_dehydrogenase_qn"/>
</dbReference>
<dbReference type="EMBL" id="BLIV01000003">
    <property type="protein sequence ID" value="GFE49782.1"/>
    <property type="molecule type" value="Genomic_DNA"/>
</dbReference>
<dbReference type="AlphaFoldDB" id="A0A640VQ23"/>
<evidence type="ECO:0000256" key="1">
    <source>
        <dbReference type="ARBA" id="ARBA00006252"/>
    </source>
</evidence>
<keyword evidence="2" id="KW-0560">Oxidoreductase</keyword>
<organism evidence="4 5">
    <name type="scientific">Roseobacter cerasinus</name>
    <dbReference type="NCBI Taxonomy" id="2602289"/>
    <lineage>
        <taxon>Bacteria</taxon>
        <taxon>Pseudomonadati</taxon>
        <taxon>Pseudomonadota</taxon>
        <taxon>Alphaproteobacteria</taxon>
        <taxon>Rhodobacterales</taxon>
        <taxon>Roseobacteraceae</taxon>
        <taxon>Roseobacter</taxon>
    </lineage>
</organism>
<comment type="caution">
    <text evidence="4">The sequence shown here is derived from an EMBL/GenBank/DDBJ whole genome shotgun (WGS) entry which is preliminary data.</text>
</comment>
<dbReference type="PANTHER" id="PTHR10204:SF34">
    <property type="entry name" value="NAD(P)H DEHYDROGENASE [QUINONE] 1 ISOFORM 1"/>
    <property type="match status" value="1"/>
</dbReference>
<dbReference type="RefSeq" id="WP_159975756.1">
    <property type="nucleotide sequence ID" value="NZ_BLIV01000003.1"/>
</dbReference>